<evidence type="ECO:0000313" key="1">
    <source>
        <dbReference type="EMBL" id="ADG69208.1"/>
    </source>
</evidence>
<proteinExistence type="predicted"/>
<gene>
    <name evidence="1" type="ordered locus">Plim_3395</name>
</gene>
<protein>
    <submittedName>
        <fullName evidence="1">Uncharacterized protein</fullName>
    </submittedName>
</protein>
<reference evidence="1 2" key="1">
    <citation type="journal article" date="2010" name="Stand. Genomic Sci.">
        <title>Complete genome sequence of Planctomyces limnophilus type strain (Mu 290).</title>
        <authorList>
            <person name="Labutti K."/>
            <person name="Sikorski J."/>
            <person name="Schneider S."/>
            <person name="Nolan M."/>
            <person name="Lucas S."/>
            <person name="Glavina Del Rio T."/>
            <person name="Tice H."/>
            <person name="Cheng J.F."/>
            <person name="Goodwin L."/>
            <person name="Pitluck S."/>
            <person name="Liolios K."/>
            <person name="Ivanova N."/>
            <person name="Mavromatis K."/>
            <person name="Mikhailova N."/>
            <person name="Pati A."/>
            <person name="Chen A."/>
            <person name="Palaniappan K."/>
            <person name="Land M."/>
            <person name="Hauser L."/>
            <person name="Chang Y.J."/>
            <person name="Jeffries C.D."/>
            <person name="Tindall B.J."/>
            <person name="Rohde M."/>
            <person name="Goker M."/>
            <person name="Woyke T."/>
            <person name="Bristow J."/>
            <person name="Eisen J.A."/>
            <person name="Markowitz V."/>
            <person name="Hugenholtz P."/>
            <person name="Kyrpides N.C."/>
            <person name="Klenk H.P."/>
            <person name="Lapidus A."/>
        </authorList>
    </citation>
    <scope>NUCLEOTIDE SEQUENCE [LARGE SCALE GENOMIC DNA]</scope>
    <source>
        <strain evidence="2">ATCC 43296 / DSM 3776 / IFAM 1008 / 290</strain>
    </source>
</reference>
<dbReference type="AlphaFoldDB" id="D5SUF5"/>
<name>D5SUF5_PLAL2</name>
<dbReference type="STRING" id="521674.Plim_3395"/>
<sequence>MGREWNSQHPPGHRISTFRWMSFSRFRYWKSPLLLNQLEIVFHETEAESYG</sequence>
<dbReference type="KEGG" id="plm:Plim_3395"/>
<keyword evidence="2" id="KW-1185">Reference proteome</keyword>
<dbReference type="Proteomes" id="UP000002220">
    <property type="component" value="Chromosome"/>
</dbReference>
<accession>D5SUF5</accession>
<dbReference type="EMBL" id="CP001744">
    <property type="protein sequence ID" value="ADG69208.1"/>
    <property type="molecule type" value="Genomic_DNA"/>
</dbReference>
<evidence type="ECO:0000313" key="2">
    <source>
        <dbReference type="Proteomes" id="UP000002220"/>
    </source>
</evidence>
<organism evidence="1 2">
    <name type="scientific">Planctopirus limnophila (strain ATCC 43296 / DSM 3776 / IFAM 1008 / Mu 290)</name>
    <name type="common">Planctomyces limnophilus</name>
    <dbReference type="NCBI Taxonomy" id="521674"/>
    <lineage>
        <taxon>Bacteria</taxon>
        <taxon>Pseudomonadati</taxon>
        <taxon>Planctomycetota</taxon>
        <taxon>Planctomycetia</taxon>
        <taxon>Planctomycetales</taxon>
        <taxon>Planctomycetaceae</taxon>
        <taxon>Planctopirus</taxon>
    </lineage>
</organism>
<dbReference type="HOGENOM" id="CLU_3102056_0_0_0"/>